<sequence length="291" mass="31697">MALLNYKHLRYFQAVANDGNLTRAAQALNLSQSALSTQIKTLEDRLGHKLFDRVGRQLVLTEAGRIALDYADAIFKTGDELAAVLAESGTERRAVRVGALATLSRNFQLDFLRPLIARPDVEVILRSGSQAELLGDLQALRLDIVLTNTPPPRDKAAPWLSQKISEQPVSLIATPGLCLDGEDLADLLAREALVLPTLETGLRAGFDLWASKRGLRHQVAAEVDDIAMMRLLAREGAGIAVLPPIAVRDELASGLLVEVSQIEGLAESFHAITLTRRFPNPLVDELLHAQN</sequence>
<dbReference type="RefSeq" id="WP_071480347.1">
    <property type="nucleotide sequence ID" value="NZ_CP024899.1"/>
</dbReference>
<dbReference type="InterPro" id="IPR036390">
    <property type="entry name" value="WH_DNA-bd_sf"/>
</dbReference>
<evidence type="ECO:0000256" key="3">
    <source>
        <dbReference type="ARBA" id="ARBA00023125"/>
    </source>
</evidence>
<evidence type="ECO:0000256" key="4">
    <source>
        <dbReference type="ARBA" id="ARBA00023163"/>
    </source>
</evidence>
<evidence type="ECO:0000313" key="6">
    <source>
        <dbReference type="EMBL" id="ATX65802.1"/>
    </source>
</evidence>
<dbReference type="Pfam" id="PF03466">
    <property type="entry name" value="LysR_substrate"/>
    <property type="match status" value="1"/>
</dbReference>
<keyword evidence="4" id="KW-0804">Transcription</keyword>
<keyword evidence="7" id="KW-1185">Reference proteome</keyword>
<dbReference type="OrthoDB" id="464481at2"/>
<proteinExistence type="inferred from homology"/>
<reference evidence="6 7" key="1">
    <citation type="submission" date="2017-11" db="EMBL/GenBank/DDBJ databases">
        <title>Revised Sequence and Annotation of the Rhodobaca barguzinensis strain alga05 Genome.</title>
        <authorList>
            <person name="Kopejtka K."/>
            <person name="Tomasch J.M."/>
            <person name="Bunk B."/>
            <person name="Koblizek M."/>
        </authorList>
    </citation>
    <scope>NUCLEOTIDE SEQUENCE [LARGE SCALE GENOMIC DNA]</scope>
    <source>
        <strain evidence="7">alga05</strain>
    </source>
</reference>
<dbReference type="GO" id="GO:0003700">
    <property type="term" value="F:DNA-binding transcription factor activity"/>
    <property type="evidence" value="ECO:0007669"/>
    <property type="project" value="InterPro"/>
</dbReference>
<evidence type="ECO:0000256" key="2">
    <source>
        <dbReference type="ARBA" id="ARBA00023015"/>
    </source>
</evidence>
<dbReference type="PANTHER" id="PTHR30126">
    <property type="entry name" value="HTH-TYPE TRANSCRIPTIONAL REGULATOR"/>
    <property type="match status" value="1"/>
</dbReference>
<dbReference type="Gene3D" id="3.40.190.10">
    <property type="entry name" value="Periplasmic binding protein-like II"/>
    <property type="match status" value="2"/>
</dbReference>
<dbReference type="PROSITE" id="PS50931">
    <property type="entry name" value="HTH_LYSR"/>
    <property type="match status" value="1"/>
</dbReference>
<keyword evidence="2" id="KW-0805">Transcription regulation</keyword>
<feature type="domain" description="HTH lysR-type" evidence="5">
    <location>
        <begin position="4"/>
        <end position="61"/>
    </location>
</feature>
<evidence type="ECO:0000256" key="1">
    <source>
        <dbReference type="ARBA" id="ARBA00009437"/>
    </source>
</evidence>
<dbReference type="Proteomes" id="UP000228948">
    <property type="component" value="Chromosome"/>
</dbReference>
<dbReference type="EMBL" id="CP024899">
    <property type="protein sequence ID" value="ATX65802.1"/>
    <property type="molecule type" value="Genomic_DNA"/>
</dbReference>
<dbReference type="GO" id="GO:0000976">
    <property type="term" value="F:transcription cis-regulatory region binding"/>
    <property type="evidence" value="ECO:0007669"/>
    <property type="project" value="TreeGrafter"/>
</dbReference>
<dbReference type="PRINTS" id="PR00039">
    <property type="entry name" value="HTHLYSR"/>
</dbReference>
<dbReference type="InterPro" id="IPR000847">
    <property type="entry name" value="LysR_HTH_N"/>
</dbReference>
<protein>
    <submittedName>
        <fullName evidence="6">LysR family transcriptional regulator</fullName>
    </submittedName>
</protein>
<organism evidence="6 7">
    <name type="scientific">Roseinatronobacter bogoriensis subsp. barguzinensis</name>
    <dbReference type="NCBI Taxonomy" id="441209"/>
    <lineage>
        <taxon>Bacteria</taxon>
        <taxon>Pseudomonadati</taxon>
        <taxon>Pseudomonadota</taxon>
        <taxon>Alphaproteobacteria</taxon>
        <taxon>Rhodobacterales</taxon>
        <taxon>Paracoccaceae</taxon>
        <taxon>Roseinatronobacter</taxon>
    </lineage>
</organism>
<gene>
    <name evidence="6" type="ORF">BG454_08155</name>
</gene>
<keyword evidence="3" id="KW-0238">DNA-binding</keyword>
<name>A0A2K8K8M7_9RHOB</name>
<dbReference type="InterPro" id="IPR005119">
    <property type="entry name" value="LysR_subst-bd"/>
</dbReference>
<dbReference type="PANTHER" id="PTHR30126:SF98">
    <property type="entry name" value="HTH-TYPE TRANSCRIPTIONAL ACTIVATOR BAUR"/>
    <property type="match status" value="1"/>
</dbReference>
<dbReference type="FunFam" id="1.10.10.10:FF:000001">
    <property type="entry name" value="LysR family transcriptional regulator"/>
    <property type="match status" value="1"/>
</dbReference>
<dbReference type="Gene3D" id="1.10.10.10">
    <property type="entry name" value="Winged helix-like DNA-binding domain superfamily/Winged helix DNA-binding domain"/>
    <property type="match status" value="1"/>
</dbReference>
<dbReference type="Pfam" id="PF00126">
    <property type="entry name" value="HTH_1"/>
    <property type="match status" value="1"/>
</dbReference>
<dbReference type="SUPFAM" id="SSF53850">
    <property type="entry name" value="Periplasmic binding protein-like II"/>
    <property type="match status" value="1"/>
</dbReference>
<evidence type="ECO:0000313" key="7">
    <source>
        <dbReference type="Proteomes" id="UP000228948"/>
    </source>
</evidence>
<comment type="similarity">
    <text evidence="1">Belongs to the LysR transcriptional regulatory family.</text>
</comment>
<dbReference type="InterPro" id="IPR036388">
    <property type="entry name" value="WH-like_DNA-bd_sf"/>
</dbReference>
<dbReference type="KEGG" id="rbg:BG454_08155"/>
<dbReference type="AlphaFoldDB" id="A0A2K8K8M7"/>
<dbReference type="SUPFAM" id="SSF46785">
    <property type="entry name" value="Winged helix' DNA-binding domain"/>
    <property type="match status" value="1"/>
</dbReference>
<evidence type="ECO:0000259" key="5">
    <source>
        <dbReference type="PROSITE" id="PS50931"/>
    </source>
</evidence>
<accession>A0A2K8K8M7</accession>
<dbReference type="STRING" id="441209.GCA_001870665_01408"/>